<feature type="transmembrane region" description="Helical" evidence="9">
    <location>
        <begin position="110"/>
        <end position="131"/>
    </location>
</feature>
<keyword evidence="5 9" id="KW-1133">Transmembrane helix</keyword>
<evidence type="ECO:0000256" key="2">
    <source>
        <dbReference type="ARBA" id="ARBA00010631"/>
    </source>
</evidence>
<evidence type="ECO:0000313" key="11">
    <source>
        <dbReference type="Proteomes" id="UP000694569"/>
    </source>
</evidence>
<evidence type="ECO:0000256" key="1">
    <source>
        <dbReference type="ARBA" id="ARBA00004473"/>
    </source>
</evidence>
<reference evidence="10" key="2">
    <citation type="submission" date="2025-09" db="UniProtKB">
        <authorList>
            <consortium name="Ensembl"/>
        </authorList>
    </citation>
    <scope>IDENTIFICATION</scope>
</reference>
<evidence type="ECO:0000256" key="6">
    <source>
        <dbReference type="ARBA" id="ARBA00023136"/>
    </source>
</evidence>
<dbReference type="AlphaFoldDB" id="A0A8C5QMP7"/>
<keyword evidence="4 9" id="KW-0812">Transmembrane</keyword>
<evidence type="ECO:0000256" key="3">
    <source>
        <dbReference type="ARBA" id="ARBA00013379"/>
    </source>
</evidence>
<dbReference type="GeneTree" id="ENSGT00390000008146"/>
<evidence type="ECO:0000256" key="7">
    <source>
        <dbReference type="ARBA" id="ARBA00031700"/>
    </source>
</evidence>
<evidence type="ECO:0000256" key="5">
    <source>
        <dbReference type="ARBA" id="ARBA00022989"/>
    </source>
</evidence>
<reference evidence="10" key="1">
    <citation type="submission" date="2025-08" db="UniProtKB">
        <authorList>
            <consortium name="Ensembl"/>
        </authorList>
    </citation>
    <scope>IDENTIFICATION</scope>
</reference>
<protein>
    <recommendedName>
        <fullName evidence="3">Nurim</fullName>
    </recommendedName>
    <alternativeName>
        <fullName evidence="8">Nuclear envelope membrane protein</fullName>
    </alternativeName>
    <alternativeName>
        <fullName evidence="7">Nuclear rim protein</fullName>
    </alternativeName>
</protein>
<dbReference type="Ensembl" id="ENSLLET00000041404.1">
    <property type="protein sequence ID" value="ENSLLEP00000039800.1"/>
    <property type="gene ID" value="ENSLLEG00000025291.1"/>
</dbReference>
<feature type="transmembrane region" description="Helical" evidence="9">
    <location>
        <begin position="73"/>
        <end position="90"/>
    </location>
</feature>
<feature type="transmembrane region" description="Helical" evidence="9">
    <location>
        <begin position="20"/>
        <end position="39"/>
    </location>
</feature>
<dbReference type="InterPro" id="IPR033580">
    <property type="entry name" value="Nurim-like"/>
</dbReference>
<accession>A0A8C5QMP7</accession>
<dbReference type="PANTHER" id="PTHR31040">
    <property type="entry name" value="NURIM"/>
    <property type="match status" value="1"/>
</dbReference>
<evidence type="ECO:0000256" key="4">
    <source>
        <dbReference type="ARBA" id="ARBA00022692"/>
    </source>
</evidence>
<evidence type="ECO:0000256" key="8">
    <source>
        <dbReference type="ARBA" id="ARBA00032957"/>
    </source>
</evidence>
<feature type="transmembrane region" description="Helical" evidence="9">
    <location>
        <begin position="151"/>
        <end position="174"/>
    </location>
</feature>
<keyword evidence="6 9" id="KW-0472">Membrane</keyword>
<organism evidence="10 11">
    <name type="scientific">Leptobrachium leishanense</name>
    <name type="common">Leishan spiny toad</name>
    <dbReference type="NCBI Taxonomy" id="445787"/>
    <lineage>
        <taxon>Eukaryota</taxon>
        <taxon>Metazoa</taxon>
        <taxon>Chordata</taxon>
        <taxon>Craniata</taxon>
        <taxon>Vertebrata</taxon>
        <taxon>Euteleostomi</taxon>
        <taxon>Amphibia</taxon>
        <taxon>Batrachia</taxon>
        <taxon>Anura</taxon>
        <taxon>Pelobatoidea</taxon>
        <taxon>Megophryidae</taxon>
        <taxon>Leptobrachium</taxon>
    </lineage>
</organism>
<evidence type="ECO:0000256" key="9">
    <source>
        <dbReference type="SAM" id="Phobius"/>
    </source>
</evidence>
<dbReference type="OrthoDB" id="10050858at2759"/>
<evidence type="ECO:0000313" key="10">
    <source>
        <dbReference type="Ensembl" id="ENSLLEP00000039800.1"/>
    </source>
</evidence>
<comment type="similarity">
    <text evidence="2">Belongs to the nurim family.</text>
</comment>
<dbReference type="PANTHER" id="PTHR31040:SF1">
    <property type="entry name" value="NURIM"/>
    <property type="match status" value="1"/>
</dbReference>
<gene>
    <name evidence="10" type="primary">NRM</name>
</gene>
<keyword evidence="11" id="KW-1185">Reference proteome</keyword>
<dbReference type="Proteomes" id="UP000694569">
    <property type="component" value="Unplaced"/>
</dbReference>
<proteinExistence type="inferred from homology"/>
<sequence length="331" mass="36822">MLAETRPPPEASPGPSLPTCVALALVSLLCFVAGFGTGAEFVRFLSFGAIFKNISGETDGTPVSWGDALGDPLILHSLGVDVALLLLFVLQHSVMAWSSVKGGLARVFGVLQRSIYILCTALSLQVMMQLWQPCPRGPYLWNVSSEYWTALLPLICALLHTVSWLLIFSVVLIFDYAELMGIKQVYYHCFGMGDPLSHKSPRVARLYAHLRHPIYLELLLILWAVPCMPPDRLLLSASLTLYLSLVHRLDVQDYTYLRSQLDKKFMLFSREETTNERFLGNRNAVGICFRNNVSAARISLFKGVPSIMDLRGQCIKGPVPPKKNAMSLLCF</sequence>
<dbReference type="GO" id="GO:0005637">
    <property type="term" value="C:nuclear inner membrane"/>
    <property type="evidence" value="ECO:0007669"/>
    <property type="project" value="UniProtKB-SubCell"/>
</dbReference>
<comment type="subcellular location">
    <subcellularLocation>
        <location evidence="1">Nucleus inner membrane</location>
        <topology evidence="1">Multi-pass membrane protein</topology>
    </subcellularLocation>
</comment>
<name>A0A8C5QMP7_9ANUR</name>